<evidence type="ECO:0000313" key="3">
    <source>
        <dbReference type="EMBL" id="XCH76298.1"/>
    </source>
</evidence>
<keyword evidence="1" id="KW-1133">Transmembrane helix</keyword>
<feature type="transmembrane region" description="Helical" evidence="1">
    <location>
        <begin position="97"/>
        <end position="116"/>
    </location>
</feature>
<keyword evidence="1" id="KW-0472">Membrane</keyword>
<sequence length="122" mass="12621">MARRVTRPALPDVLLVGRLSWGALLLLAPGRLLRPLGPVGGEAIVTLRVLGTRHLAQAALTSAWPTSRGFAAGATVDAVHALAALTLAAVDRRQRRAALANAAVATGWALLGATAARHRGEQ</sequence>
<protein>
    <submittedName>
        <fullName evidence="3">Uncharacterized protein</fullName>
    </submittedName>
</protein>
<name>A0AAU8HLL0_9ACTN</name>
<evidence type="ECO:0000313" key="2">
    <source>
        <dbReference type="EMBL" id="XBP95595.1"/>
    </source>
</evidence>
<evidence type="ECO:0000256" key="1">
    <source>
        <dbReference type="SAM" id="Phobius"/>
    </source>
</evidence>
<accession>A0AAU8HLL0</accession>
<reference evidence="2" key="1">
    <citation type="submission" date="2024-01" db="EMBL/GenBank/DDBJ databases">
        <title>The genome sequence of Micromonospora mangrovi CCTCC AA 2012012.</title>
        <authorList>
            <person name="Gao J."/>
        </authorList>
    </citation>
    <scope>NUCLEOTIDE SEQUENCE</scope>
    <source>
        <strain evidence="2">CCTCC AA 2012012</strain>
    </source>
</reference>
<dbReference type="RefSeq" id="WP_350936547.1">
    <property type="nucleotide sequence ID" value="NZ_CP157762.1"/>
</dbReference>
<organism evidence="3">
    <name type="scientific">Micromonospora sp. CCTCC AA 2012012</name>
    <dbReference type="NCBI Taxonomy" id="3111921"/>
    <lineage>
        <taxon>Bacteria</taxon>
        <taxon>Bacillati</taxon>
        <taxon>Actinomycetota</taxon>
        <taxon>Actinomycetes</taxon>
        <taxon>Micromonosporales</taxon>
        <taxon>Micromonosporaceae</taxon>
        <taxon>Micromonospora</taxon>
    </lineage>
</organism>
<proteinExistence type="predicted"/>
<dbReference type="EMBL" id="CP159342">
    <property type="protein sequence ID" value="XCH76298.1"/>
    <property type="molecule type" value="Genomic_DNA"/>
</dbReference>
<dbReference type="AlphaFoldDB" id="A0AAU8HLL0"/>
<reference evidence="3" key="2">
    <citation type="submission" date="2024-06" db="EMBL/GenBank/DDBJ databases">
        <title>Micromonospora mangrovi CCTCC AA 2012012 genome sequences.</title>
        <authorList>
            <person name="Gao J."/>
        </authorList>
    </citation>
    <scope>NUCLEOTIDE SEQUENCE</scope>
    <source>
        <strain evidence="3">CCTCC AA 2012012</strain>
    </source>
</reference>
<gene>
    <name evidence="3" type="ORF">ABUL08_09475</name>
    <name evidence="2" type="ORF">VK199_09430</name>
</gene>
<keyword evidence="1" id="KW-0812">Transmembrane</keyword>
<dbReference type="EMBL" id="CP157762">
    <property type="protein sequence ID" value="XBP95595.1"/>
    <property type="molecule type" value="Genomic_DNA"/>
</dbReference>